<dbReference type="InterPro" id="IPR013083">
    <property type="entry name" value="Znf_RING/FYVE/PHD"/>
</dbReference>
<dbReference type="AlphaFoldDB" id="A0ABD3FFA5"/>
<dbReference type="Gene3D" id="3.30.40.10">
    <property type="entry name" value="Zinc/RING finger domain, C3HC4 (zinc finger)"/>
    <property type="match status" value="1"/>
</dbReference>
<evidence type="ECO:0000256" key="1">
    <source>
        <dbReference type="SAM" id="MobiDB-lite"/>
    </source>
</evidence>
<dbReference type="EMBL" id="JBIMZQ010000026">
    <property type="protein sequence ID" value="KAL3663679.1"/>
    <property type="molecule type" value="Genomic_DNA"/>
</dbReference>
<dbReference type="InterPro" id="IPR011011">
    <property type="entry name" value="Znf_FYVE_PHD"/>
</dbReference>
<dbReference type="PANTHER" id="PTHR13510">
    <property type="entry name" value="FYVE-FINGER-CONTAINING RAB5 EFFECTOR PROTEIN RABENOSYN-5-RELATED"/>
    <property type="match status" value="1"/>
</dbReference>
<dbReference type="InterPro" id="IPR052727">
    <property type="entry name" value="Rab4/Rab5_effector"/>
</dbReference>
<evidence type="ECO:0000313" key="2">
    <source>
        <dbReference type="EMBL" id="KAL3663679.1"/>
    </source>
</evidence>
<organism evidence="2 3">
    <name type="scientific">Phytophthora oleae</name>
    <dbReference type="NCBI Taxonomy" id="2107226"/>
    <lineage>
        <taxon>Eukaryota</taxon>
        <taxon>Sar</taxon>
        <taxon>Stramenopiles</taxon>
        <taxon>Oomycota</taxon>
        <taxon>Peronosporomycetes</taxon>
        <taxon>Peronosporales</taxon>
        <taxon>Peronosporaceae</taxon>
        <taxon>Phytophthora</taxon>
    </lineage>
</organism>
<sequence length="432" mass="48060">MPPMSSRDISSSMLPRLRFTKEDVQHYREISDACLAEVLDKYEDYVYKGKRQIDTQRWKTVKSRENAVVYRERSTSDADLSKTSSNQSLSSSSSGSSGPTYHARHDPSSAVETVSGAIVSGPGAALAAGTKIPVMICTATMPGTLEDAMYGSYVDDTASFRRRSAYEQDLADDIGMLATFDRPSEKDPFQFMGFTWVLRSFPGLGAVVKRRDFLLLQRIGLSRTSRGELIGFTITQSVPHRDLPELSQYDIIRGKLSMCTIYRAMESKVDVFVQIVMQPGGRALNYFMIQETATSIMSVGKPMDVAQKKKLFWLMKKNALESSVAPGSPSSRSDSSSSSSSMHRRLPKQESDHCASCKRSLTRIFSTAGSFCQICQKRVCSKCSVTKKLVIDTTEKTAVLRPFNFCIGCTLTARSYSSLQVHAEELVQRNRR</sequence>
<evidence type="ECO:0008006" key="4">
    <source>
        <dbReference type="Google" id="ProtNLM"/>
    </source>
</evidence>
<feature type="compositionally biased region" description="Basic and acidic residues" evidence="1">
    <location>
        <begin position="71"/>
        <end position="80"/>
    </location>
</feature>
<dbReference type="PANTHER" id="PTHR13510:SF44">
    <property type="entry name" value="RABENOSYN-5"/>
    <property type="match status" value="1"/>
</dbReference>
<feature type="compositionally biased region" description="Low complexity" evidence="1">
    <location>
        <begin position="81"/>
        <end position="97"/>
    </location>
</feature>
<accession>A0ABD3FFA5</accession>
<reference evidence="2 3" key="1">
    <citation type="submission" date="2024-09" db="EMBL/GenBank/DDBJ databases">
        <title>Genome sequencing and assembly of Phytophthora oleae, isolate VK10A, causative agent of rot of olive drupes.</title>
        <authorList>
            <person name="Conti Taguali S."/>
            <person name="Riolo M."/>
            <person name="La Spada F."/>
            <person name="Cacciola S.O."/>
            <person name="Dionisio G."/>
        </authorList>
    </citation>
    <scope>NUCLEOTIDE SEQUENCE [LARGE SCALE GENOMIC DNA]</scope>
    <source>
        <strain evidence="2 3">VK10A</strain>
    </source>
</reference>
<protein>
    <recommendedName>
        <fullName evidence="4">FYVE-type domain-containing protein</fullName>
    </recommendedName>
</protein>
<dbReference type="Proteomes" id="UP001632037">
    <property type="component" value="Unassembled WGS sequence"/>
</dbReference>
<dbReference type="Gene3D" id="3.30.530.20">
    <property type="match status" value="1"/>
</dbReference>
<keyword evidence="3" id="KW-1185">Reference proteome</keyword>
<comment type="caution">
    <text evidence="2">The sequence shown here is derived from an EMBL/GenBank/DDBJ whole genome shotgun (WGS) entry which is preliminary data.</text>
</comment>
<dbReference type="InterPro" id="IPR023393">
    <property type="entry name" value="START-like_dom_sf"/>
</dbReference>
<feature type="region of interest" description="Disordered" evidence="1">
    <location>
        <begin position="322"/>
        <end position="347"/>
    </location>
</feature>
<evidence type="ECO:0000313" key="3">
    <source>
        <dbReference type="Proteomes" id="UP001632037"/>
    </source>
</evidence>
<dbReference type="SUPFAM" id="SSF57903">
    <property type="entry name" value="FYVE/PHD zinc finger"/>
    <property type="match status" value="1"/>
</dbReference>
<feature type="region of interest" description="Disordered" evidence="1">
    <location>
        <begin position="71"/>
        <end position="107"/>
    </location>
</feature>
<feature type="compositionally biased region" description="Low complexity" evidence="1">
    <location>
        <begin position="322"/>
        <end position="341"/>
    </location>
</feature>
<gene>
    <name evidence="2" type="ORF">V7S43_011094</name>
</gene>
<proteinExistence type="predicted"/>
<name>A0ABD3FFA5_9STRA</name>